<evidence type="ECO:0000313" key="3">
    <source>
        <dbReference type="EMBL" id="ROS04596.1"/>
    </source>
</evidence>
<evidence type="ECO:0000313" key="4">
    <source>
        <dbReference type="Proteomes" id="UP000275394"/>
    </source>
</evidence>
<protein>
    <submittedName>
        <fullName evidence="3">Parallel beta-helix repeat protein</fullName>
    </submittedName>
</protein>
<comment type="caution">
    <text evidence="3">The sequence shown here is derived from an EMBL/GenBank/DDBJ whole genome shotgun (WGS) entry which is preliminary data.</text>
</comment>
<dbReference type="InterPro" id="IPR011050">
    <property type="entry name" value="Pectin_lyase_fold/virulence"/>
</dbReference>
<dbReference type="PROSITE" id="PS51257">
    <property type="entry name" value="PROKAR_LIPOPROTEIN"/>
    <property type="match status" value="1"/>
</dbReference>
<dbReference type="Proteomes" id="UP000275394">
    <property type="component" value="Unassembled WGS sequence"/>
</dbReference>
<dbReference type="AlphaFoldDB" id="A0A3N2DXL7"/>
<dbReference type="OrthoDB" id="338827at2"/>
<dbReference type="SMART" id="SM00710">
    <property type="entry name" value="PbH1"/>
    <property type="match status" value="6"/>
</dbReference>
<reference evidence="3 4" key="1">
    <citation type="submission" date="2018-11" db="EMBL/GenBank/DDBJ databases">
        <title>Genomic Encyclopedia of Type Strains, Phase IV (KMG-IV): sequencing the most valuable type-strain genomes for metagenomic binning, comparative biology and taxonomic classification.</title>
        <authorList>
            <person name="Goeker M."/>
        </authorList>
    </citation>
    <scope>NUCLEOTIDE SEQUENCE [LARGE SCALE GENOMIC DNA]</scope>
    <source>
        <strain evidence="3 4">DSM 100316</strain>
    </source>
</reference>
<dbReference type="Gene3D" id="2.160.20.10">
    <property type="entry name" value="Single-stranded right-handed beta-helix, Pectin lyase-like"/>
    <property type="match status" value="1"/>
</dbReference>
<keyword evidence="4" id="KW-1185">Reference proteome</keyword>
<dbReference type="InterPro" id="IPR006626">
    <property type="entry name" value="PbH1"/>
</dbReference>
<feature type="chain" id="PRO_5018228991" evidence="1">
    <location>
        <begin position="22"/>
        <end position="814"/>
    </location>
</feature>
<dbReference type="EMBL" id="RKHR01000003">
    <property type="protein sequence ID" value="ROS04596.1"/>
    <property type="molecule type" value="Genomic_DNA"/>
</dbReference>
<gene>
    <name evidence="3" type="ORF">EDC56_0102</name>
</gene>
<proteinExistence type="predicted"/>
<keyword evidence="1" id="KW-0732">Signal</keyword>
<evidence type="ECO:0000259" key="2">
    <source>
        <dbReference type="Pfam" id="PF13229"/>
    </source>
</evidence>
<sequence length="814" mass="88218">MKLLNNKKAMLLPLVAALALAGCKQPEYGPINTKPERIRPGPNVIFLKAGDDLEYRAQEAVLSAKPGTTIVFPRGTHKFTDELIVNTSHITLAGRGMNKTILDFTDQQTGAQGILSFGDQFTVQDFAIVNPAGDGIRTEGVDGSYFHRVKVEWTNESDPTNGAYGLYPVQDNNVLIEDSVVIGASDAGIYVGQSKNIIVRNNIAEMNVAGIEIENSQDADVYGNIARRNTGGVLVFDLPGLSQEGDRVRVFKNLIEDNTLPNFAPAGNIVGIVPAGTGFLLMGGTDQVQVYENVVRGHYTMSAGIASYAVTGFPVPDGFDAFPEAAYIFDNVFEQDAGYQYDGSLLNYGIINLFERNGMKPSEVIYDGIAEVIFKGPPEMGGMGLDSLPEGDICIGENIDSNENLTAFANLNMWNIDQATGLPLGPIDTDASKFDCSYDLLPEVVLAEKTEPPVTDEYTPEEVAALCATDTGSEVNWQALVVDCPQLSDYNLFTDNSNPLSTGNNNGVVYDLSTPLFSDYSKKHRVVFVPPGAKIDFDRVAGDTSDKDMAYPEGTVIAKTFYFVDELSEQQLVETRLLINRGDAWQRLPYVWDGADAQLAYGGASREVRFVDDQGTARTTTYQVPNSNQCSSCHGTKGTDKPLGPQPHYLNSDLNGVNQLMDWENRGILANLPKNADNSAPATDVPAYEAWDDDTATLEQRALSYLDGNCAHCHSPEGRASGTGLHLNKDRITGVVDKKTGVCKMPIAAGHSSGNLNHDIVPGDAEQSIMTYRMHSNDPSVKMPELGRSVVHQKGVELIEQWINTGMSVANGCD</sequence>
<dbReference type="InterPro" id="IPR022269">
    <property type="entry name" value="SO_2930-like_C"/>
</dbReference>
<organism evidence="3 4">
    <name type="scientific">Sinobacterium caligoides</name>
    <dbReference type="NCBI Taxonomy" id="933926"/>
    <lineage>
        <taxon>Bacteria</taxon>
        <taxon>Pseudomonadati</taxon>
        <taxon>Pseudomonadota</taxon>
        <taxon>Gammaproteobacteria</taxon>
        <taxon>Cellvibrionales</taxon>
        <taxon>Spongiibacteraceae</taxon>
        <taxon>Sinobacterium</taxon>
    </lineage>
</organism>
<dbReference type="InterPro" id="IPR039448">
    <property type="entry name" value="Beta_helix"/>
</dbReference>
<dbReference type="NCBIfam" id="TIGR03805">
    <property type="entry name" value="beta_helix_1"/>
    <property type="match status" value="1"/>
</dbReference>
<feature type="domain" description="Right handed beta helix" evidence="2">
    <location>
        <begin position="114"/>
        <end position="294"/>
    </location>
</feature>
<dbReference type="SUPFAM" id="SSF51126">
    <property type="entry name" value="Pectin lyase-like"/>
    <property type="match status" value="1"/>
</dbReference>
<dbReference type="Pfam" id="PF13229">
    <property type="entry name" value="Beta_helix"/>
    <property type="match status" value="1"/>
</dbReference>
<dbReference type="RefSeq" id="WP_123710586.1">
    <property type="nucleotide sequence ID" value="NZ_RKHR01000003.1"/>
</dbReference>
<name>A0A3N2DXL7_9GAMM</name>
<dbReference type="NCBIfam" id="TIGR03806">
    <property type="entry name" value="chp_HNE_0200"/>
    <property type="match status" value="1"/>
</dbReference>
<feature type="signal peptide" evidence="1">
    <location>
        <begin position="1"/>
        <end position="21"/>
    </location>
</feature>
<evidence type="ECO:0000256" key="1">
    <source>
        <dbReference type="SAM" id="SignalP"/>
    </source>
</evidence>
<dbReference type="NCBIfam" id="TIGR03804">
    <property type="entry name" value="para_beta_helix"/>
    <property type="match status" value="1"/>
</dbReference>
<accession>A0A3N2DXL7</accession>
<dbReference type="InterPro" id="IPR022441">
    <property type="entry name" value="Para_beta_helix_rpt-2"/>
</dbReference>
<dbReference type="InterPro" id="IPR022442">
    <property type="entry name" value="SO_2930-like_dom"/>
</dbReference>
<dbReference type="InterPro" id="IPR012334">
    <property type="entry name" value="Pectin_lyas_fold"/>
</dbReference>